<dbReference type="EMBL" id="UYRR01037452">
    <property type="protein sequence ID" value="VDK70403.1"/>
    <property type="molecule type" value="Genomic_DNA"/>
</dbReference>
<keyword evidence="4 6" id="KW-1133">Transmembrane helix</keyword>
<protein>
    <submittedName>
        <fullName evidence="9">Uncharacterized transporter (inferred by orthology to a C. elegans protein)</fullName>
    </submittedName>
</protein>
<dbReference type="OrthoDB" id="6493944at2759"/>
<name>A0A0M3KGQ0_ANISI</name>
<evidence type="ECO:0000256" key="1">
    <source>
        <dbReference type="ARBA" id="ARBA00004141"/>
    </source>
</evidence>
<dbReference type="GO" id="GO:0005886">
    <property type="term" value="C:plasma membrane"/>
    <property type="evidence" value="ECO:0007669"/>
    <property type="project" value="TreeGrafter"/>
</dbReference>
<keyword evidence="8" id="KW-1185">Reference proteome</keyword>
<dbReference type="InterPro" id="IPR001898">
    <property type="entry name" value="SLC13A/DASS"/>
</dbReference>
<feature type="transmembrane region" description="Helical" evidence="6">
    <location>
        <begin position="67"/>
        <end position="92"/>
    </location>
</feature>
<evidence type="ECO:0000313" key="7">
    <source>
        <dbReference type="EMBL" id="VDK70403.1"/>
    </source>
</evidence>
<keyword evidence="5 6" id="KW-0472">Membrane</keyword>
<proteinExistence type="inferred from homology"/>
<sequence length="112" mass="12064">MLVSDFGVATIFLRIALNLAISLNIHPLYLGLPTAICPSLSSMFPMASPSNAIVYDAGVISIPEMALAGIILNVLVYVITIANMNTLAYWVFDFGTIPSDLRHLSLNTTCAY</sequence>
<dbReference type="WBParaSite" id="ASIM_0002016401-mRNA-1">
    <property type="protein sequence ID" value="ASIM_0002016401-mRNA-1"/>
    <property type="gene ID" value="ASIM_0002016401"/>
</dbReference>
<accession>A0A0M3KGQ0</accession>
<evidence type="ECO:0000256" key="4">
    <source>
        <dbReference type="ARBA" id="ARBA00022989"/>
    </source>
</evidence>
<comment type="subcellular location">
    <subcellularLocation>
        <location evidence="1">Membrane</location>
        <topology evidence="1">Multi-pass membrane protein</topology>
    </subcellularLocation>
</comment>
<dbReference type="PANTHER" id="PTHR10283:SF77">
    <property type="entry name" value="PROTEIN CBG18085"/>
    <property type="match status" value="1"/>
</dbReference>
<dbReference type="GO" id="GO:0015141">
    <property type="term" value="F:succinate transmembrane transporter activity"/>
    <property type="evidence" value="ECO:0007669"/>
    <property type="project" value="TreeGrafter"/>
</dbReference>
<gene>
    <name evidence="7" type="ORF">ASIM_LOCUS19547</name>
</gene>
<evidence type="ECO:0000256" key="5">
    <source>
        <dbReference type="ARBA" id="ARBA00023136"/>
    </source>
</evidence>
<reference evidence="9" key="1">
    <citation type="submission" date="2017-02" db="UniProtKB">
        <authorList>
            <consortium name="WormBaseParasite"/>
        </authorList>
    </citation>
    <scope>IDENTIFICATION</scope>
</reference>
<evidence type="ECO:0000256" key="3">
    <source>
        <dbReference type="ARBA" id="ARBA00022692"/>
    </source>
</evidence>
<reference evidence="7 8" key="2">
    <citation type="submission" date="2018-11" db="EMBL/GenBank/DDBJ databases">
        <authorList>
            <consortium name="Pathogen Informatics"/>
        </authorList>
    </citation>
    <scope>NUCLEOTIDE SEQUENCE [LARGE SCALE GENOMIC DNA]</scope>
</reference>
<dbReference type="AlphaFoldDB" id="A0A0M3KGQ0"/>
<feature type="transmembrane region" description="Helical" evidence="6">
    <location>
        <begin position="28"/>
        <end position="47"/>
    </location>
</feature>
<dbReference type="GO" id="GO:0015137">
    <property type="term" value="F:citrate transmembrane transporter activity"/>
    <property type="evidence" value="ECO:0007669"/>
    <property type="project" value="TreeGrafter"/>
</dbReference>
<organism evidence="9">
    <name type="scientific">Anisakis simplex</name>
    <name type="common">Herring worm</name>
    <dbReference type="NCBI Taxonomy" id="6269"/>
    <lineage>
        <taxon>Eukaryota</taxon>
        <taxon>Metazoa</taxon>
        <taxon>Ecdysozoa</taxon>
        <taxon>Nematoda</taxon>
        <taxon>Chromadorea</taxon>
        <taxon>Rhabditida</taxon>
        <taxon>Spirurina</taxon>
        <taxon>Ascaridomorpha</taxon>
        <taxon>Ascaridoidea</taxon>
        <taxon>Anisakidae</taxon>
        <taxon>Anisakis</taxon>
        <taxon>Anisakis simplex complex</taxon>
    </lineage>
</organism>
<dbReference type="PANTHER" id="PTHR10283">
    <property type="entry name" value="SOLUTE CARRIER FAMILY 13 MEMBER"/>
    <property type="match status" value="1"/>
</dbReference>
<comment type="similarity">
    <text evidence="2">Belongs to the SLC13A/DASS transporter (TC 2.A.47) family. NADC subfamily.</text>
</comment>
<evidence type="ECO:0000313" key="9">
    <source>
        <dbReference type="WBParaSite" id="ASIM_0002016401-mRNA-1"/>
    </source>
</evidence>
<evidence type="ECO:0000256" key="2">
    <source>
        <dbReference type="ARBA" id="ARBA00006772"/>
    </source>
</evidence>
<evidence type="ECO:0000313" key="8">
    <source>
        <dbReference type="Proteomes" id="UP000267096"/>
    </source>
</evidence>
<keyword evidence="3 6" id="KW-0812">Transmembrane</keyword>
<dbReference type="Proteomes" id="UP000267096">
    <property type="component" value="Unassembled WGS sequence"/>
</dbReference>
<dbReference type="Pfam" id="PF00939">
    <property type="entry name" value="Na_sulph_symp"/>
    <property type="match status" value="1"/>
</dbReference>
<evidence type="ECO:0000256" key="6">
    <source>
        <dbReference type="SAM" id="Phobius"/>
    </source>
</evidence>